<accession>A0ABQ5J7H3</accession>
<dbReference type="Proteomes" id="UP001151760">
    <property type="component" value="Unassembled WGS sequence"/>
</dbReference>
<dbReference type="InterPro" id="IPR012337">
    <property type="entry name" value="RNaseH-like_sf"/>
</dbReference>
<keyword evidence="5" id="KW-0378">Hydrolase</keyword>
<dbReference type="EMBL" id="BQNB010021636">
    <property type="protein sequence ID" value="GJU08486.1"/>
    <property type="molecule type" value="Genomic_DNA"/>
</dbReference>
<evidence type="ECO:0000256" key="6">
    <source>
        <dbReference type="ARBA" id="ARBA00022918"/>
    </source>
</evidence>
<gene>
    <name evidence="8" type="ORF">Tco_1124916</name>
</gene>
<organism evidence="8 9">
    <name type="scientific">Tanacetum coccineum</name>
    <dbReference type="NCBI Taxonomy" id="301880"/>
    <lineage>
        <taxon>Eukaryota</taxon>
        <taxon>Viridiplantae</taxon>
        <taxon>Streptophyta</taxon>
        <taxon>Embryophyta</taxon>
        <taxon>Tracheophyta</taxon>
        <taxon>Spermatophyta</taxon>
        <taxon>Magnoliopsida</taxon>
        <taxon>eudicotyledons</taxon>
        <taxon>Gunneridae</taxon>
        <taxon>Pentapetalae</taxon>
        <taxon>asterids</taxon>
        <taxon>campanulids</taxon>
        <taxon>Asterales</taxon>
        <taxon>Asteraceae</taxon>
        <taxon>Asteroideae</taxon>
        <taxon>Anthemideae</taxon>
        <taxon>Anthemidinae</taxon>
        <taxon>Tanacetum</taxon>
    </lineage>
</organism>
<proteinExistence type="predicted"/>
<dbReference type="PANTHER" id="PTHR34072:SF57">
    <property type="entry name" value="RNA-DIRECTED DNA POLYMERASE"/>
    <property type="match status" value="1"/>
</dbReference>
<dbReference type="SUPFAM" id="SSF56672">
    <property type="entry name" value="DNA/RNA polymerases"/>
    <property type="match status" value="1"/>
</dbReference>
<dbReference type="Gene3D" id="3.30.420.10">
    <property type="entry name" value="Ribonuclease H-like superfamily/Ribonuclease H"/>
    <property type="match status" value="1"/>
</dbReference>
<evidence type="ECO:0000313" key="9">
    <source>
        <dbReference type="Proteomes" id="UP001151760"/>
    </source>
</evidence>
<dbReference type="InterPro" id="IPR036397">
    <property type="entry name" value="RNaseH_sf"/>
</dbReference>
<evidence type="ECO:0000259" key="7">
    <source>
        <dbReference type="Pfam" id="PF17917"/>
    </source>
</evidence>
<protein>
    <submittedName>
        <fullName evidence="8">Reverse transcriptase domain-containing protein</fullName>
    </submittedName>
</protein>
<keyword evidence="1" id="KW-0808">Transferase</keyword>
<dbReference type="InterPro" id="IPR041373">
    <property type="entry name" value="RT_RNaseH"/>
</dbReference>
<name>A0ABQ5J7H3_9ASTR</name>
<comment type="caution">
    <text evidence="8">The sequence shown here is derived from an EMBL/GenBank/DDBJ whole genome shotgun (WGS) entry which is preliminary data.</text>
</comment>
<keyword evidence="9" id="KW-1185">Reference proteome</keyword>
<evidence type="ECO:0000256" key="5">
    <source>
        <dbReference type="ARBA" id="ARBA00022801"/>
    </source>
</evidence>
<keyword evidence="6 8" id="KW-0695">RNA-directed DNA polymerase</keyword>
<dbReference type="CDD" id="cd09274">
    <property type="entry name" value="RNase_HI_RT_Ty3"/>
    <property type="match status" value="1"/>
</dbReference>
<dbReference type="InterPro" id="IPR043502">
    <property type="entry name" value="DNA/RNA_pol_sf"/>
</dbReference>
<dbReference type="PANTHER" id="PTHR34072">
    <property type="entry name" value="ENZYMATIC POLYPROTEIN-RELATED"/>
    <property type="match status" value="1"/>
</dbReference>
<reference evidence="8" key="2">
    <citation type="submission" date="2022-01" db="EMBL/GenBank/DDBJ databases">
        <authorList>
            <person name="Yamashiro T."/>
            <person name="Shiraishi A."/>
            <person name="Satake H."/>
            <person name="Nakayama K."/>
        </authorList>
    </citation>
    <scope>NUCLEOTIDE SEQUENCE</scope>
</reference>
<keyword evidence="4" id="KW-0255">Endonuclease</keyword>
<evidence type="ECO:0000256" key="4">
    <source>
        <dbReference type="ARBA" id="ARBA00022759"/>
    </source>
</evidence>
<feature type="domain" description="Reverse transcriptase RNase H-like" evidence="7">
    <location>
        <begin position="204"/>
        <end position="273"/>
    </location>
</feature>
<keyword evidence="2" id="KW-0548">Nucleotidyltransferase</keyword>
<dbReference type="GO" id="GO:0003964">
    <property type="term" value="F:RNA-directed DNA polymerase activity"/>
    <property type="evidence" value="ECO:0007669"/>
    <property type="project" value="UniProtKB-KW"/>
</dbReference>
<dbReference type="SUPFAM" id="SSF53098">
    <property type="entry name" value="Ribonuclease H-like"/>
    <property type="match status" value="1"/>
</dbReference>
<evidence type="ECO:0000313" key="8">
    <source>
        <dbReference type="EMBL" id="GJU08486.1"/>
    </source>
</evidence>
<evidence type="ECO:0000256" key="3">
    <source>
        <dbReference type="ARBA" id="ARBA00022722"/>
    </source>
</evidence>
<evidence type="ECO:0000256" key="2">
    <source>
        <dbReference type="ARBA" id="ARBA00022695"/>
    </source>
</evidence>
<evidence type="ECO:0000256" key="1">
    <source>
        <dbReference type="ARBA" id="ARBA00022679"/>
    </source>
</evidence>
<reference evidence="8" key="1">
    <citation type="journal article" date="2022" name="Int. J. Mol. Sci.">
        <title>Draft Genome of Tanacetum Coccineum: Genomic Comparison of Closely Related Tanacetum-Family Plants.</title>
        <authorList>
            <person name="Yamashiro T."/>
            <person name="Shiraishi A."/>
            <person name="Nakayama K."/>
            <person name="Satake H."/>
        </authorList>
    </citation>
    <scope>NUCLEOTIDE SEQUENCE</scope>
</reference>
<keyword evidence="3" id="KW-0540">Nuclease</keyword>
<dbReference type="Pfam" id="PF17917">
    <property type="entry name" value="RT_RNaseH"/>
    <property type="match status" value="1"/>
</dbReference>
<sequence length="603" mass="70777">MKYCKEEDESFMNFETEYPVIVFDDTSNTALSCEPTVSLLDNNKIDFKISFDESDDEDYMVIFDKNSFSYKIIFVDNLKTDSKNENAKVNMPSSPSLEPTIGYIDDLDFFKDFENEFPAIAYNDLKSKSDPLIEPPELYADLAVRKSTIWYTLKKTCVELDSSKSRSHPEIKKRQQSLILIGLLLTEECRLDYAMHQTTNRREISKTLNNAQEHYTPTEKELPVVVYSFNKFRPYLILSKTIVYTDHLALKYLFRKQNAKPRLIRWVLLLQGFDIEIKDKKGTENLAADHLSRHENPDLVTFTEEEIADKFPDEHHMIFKTKLNEDEPWYDDYVNYIVGKILCPNNVMRRWVAGDEIREILAHCHSGPTGGPHSVSITGRKVYESGFFWPSIFKDAKDYVCDVFDIWGLDFMGPFPNSRGNKYILVAVDYVSKWVEAQELPTNDARIVIRLVYGKACHLHVEIKHKAYWALKQCNMNLTVAAKNRFMELNELMELRDRAYKNTQIYKERTKRWHDYRLRGDKNFKVGDKVLLFNSRFKMHLGKLKSRWYGPNVVKTVYPYGTVEIINRNGINFKVTDQRLKKYHDRLIDAEDKEVVEFKEDTM</sequence>